<evidence type="ECO:0000256" key="1">
    <source>
        <dbReference type="ARBA" id="ARBA00010169"/>
    </source>
</evidence>
<comment type="caution">
    <text evidence="2">The sequence shown here is derived from an EMBL/GenBank/DDBJ whole genome shotgun (WGS) entry which is preliminary data.</text>
</comment>
<dbReference type="PANTHER" id="PTHR23419">
    <property type="entry name" value="DIVALENT CATION TOLERANCE CUTA-RELATED"/>
    <property type="match status" value="1"/>
</dbReference>
<accession>A0A139BQR0</accession>
<dbReference type="GO" id="GO:0005507">
    <property type="term" value="F:copper ion binding"/>
    <property type="evidence" value="ECO:0007669"/>
    <property type="project" value="TreeGrafter"/>
</dbReference>
<evidence type="ECO:0000313" key="2">
    <source>
        <dbReference type="EMBL" id="KXS31309.1"/>
    </source>
</evidence>
<dbReference type="Gene3D" id="3.30.70.120">
    <property type="match status" value="1"/>
</dbReference>
<dbReference type="Proteomes" id="UP000070578">
    <property type="component" value="Unassembled WGS sequence"/>
</dbReference>
<dbReference type="AlphaFoldDB" id="A0A139BQR0"/>
<protein>
    <submittedName>
        <fullName evidence="2">CutA1 divalent ion tolerance protein</fullName>
    </submittedName>
</protein>
<dbReference type="InterPro" id="IPR004323">
    <property type="entry name" value="Ion_tolerance_CutA"/>
</dbReference>
<dbReference type="PATRIC" id="fig|1796491.3.peg.2800"/>
<proteinExistence type="inferred from homology"/>
<dbReference type="PANTHER" id="PTHR23419:SF8">
    <property type="entry name" value="FI09726P"/>
    <property type="match status" value="1"/>
</dbReference>
<organism evidence="2 3">
    <name type="scientific">Candidatus Gallionella acididurans</name>
    <dbReference type="NCBI Taxonomy" id="1796491"/>
    <lineage>
        <taxon>Bacteria</taxon>
        <taxon>Pseudomonadati</taxon>
        <taxon>Pseudomonadota</taxon>
        <taxon>Betaproteobacteria</taxon>
        <taxon>Nitrosomonadales</taxon>
        <taxon>Gallionellaceae</taxon>
        <taxon>Gallionella</taxon>
    </lineage>
</organism>
<dbReference type="EMBL" id="LSLI01000083">
    <property type="protein sequence ID" value="KXS31309.1"/>
    <property type="molecule type" value="Genomic_DNA"/>
</dbReference>
<dbReference type="InterPro" id="IPR011322">
    <property type="entry name" value="N-reg_PII-like_a/b"/>
</dbReference>
<dbReference type="InterPro" id="IPR015867">
    <property type="entry name" value="N-reg_PII/ATP_PRibTrfase_C"/>
</dbReference>
<dbReference type="Pfam" id="PF03091">
    <property type="entry name" value="CutA1"/>
    <property type="match status" value="1"/>
</dbReference>
<sequence>MNQDMNDILLVLTNLPDEASAAKLAQQLVETHAAACVSRLAPCISTYRWRNSIEITTEIPLLIKTSRAAYPRLEKLLRKAHPYELPEIIAVPVTAGLPAYLDWIREQTAILED</sequence>
<gene>
    <name evidence="2" type="ORF">AWT59_2569</name>
</gene>
<dbReference type="GO" id="GO:0010038">
    <property type="term" value="P:response to metal ion"/>
    <property type="evidence" value="ECO:0007669"/>
    <property type="project" value="InterPro"/>
</dbReference>
<evidence type="ECO:0000313" key="3">
    <source>
        <dbReference type="Proteomes" id="UP000070578"/>
    </source>
</evidence>
<comment type="similarity">
    <text evidence="1">Belongs to the CutA family.</text>
</comment>
<name>A0A139BQR0_9PROT</name>
<dbReference type="SUPFAM" id="SSF54913">
    <property type="entry name" value="GlnB-like"/>
    <property type="match status" value="1"/>
</dbReference>
<reference evidence="2 3" key="1">
    <citation type="submission" date="2016-02" db="EMBL/GenBank/DDBJ databases">
        <authorList>
            <person name="Wen L."/>
            <person name="He K."/>
            <person name="Yang H."/>
        </authorList>
    </citation>
    <scope>NUCLEOTIDE SEQUENCE [LARGE SCALE GENOMIC DNA]</scope>
    <source>
        <strain evidence="2">ShG14-8</strain>
    </source>
</reference>
<reference evidence="2 3" key="2">
    <citation type="submission" date="2016-03" db="EMBL/GenBank/DDBJ databases">
        <title>New uncultured bacterium of the family Gallionellaceae from acid mine drainage: description and reconstruction of genome based on metagenomic analysis of microbial community.</title>
        <authorList>
            <person name="Kadnikov V."/>
            <person name="Ivasenko D."/>
            <person name="Beletsky A."/>
            <person name="Mardanov A."/>
            <person name="Danilova E."/>
            <person name="Pimenov N."/>
            <person name="Karnachuk O."/>
            <person name="Ravin N."/>
        </authorList>
    </citation>
    <scope>NUCLEOTIDE SEQUENCE [LARGE SCALE GENOMIC DNA]</scope>
    <source>
        <strain evidence="2">ShG14-8</strain>
    </source>
</reference>